<keyword evidence="6" id="KW-0175">Coiled coil</keyword>
<keyword evidence="13 14" id="KW-1267">Proteomics identification</keyword>
<keyword evidence="11" id="KW-1185">Reference proteome</keyword>
<evidence type="ECO:0000256" key="2">
    <source>
        <dbReference type="ARBA" id="ARBA00005885"/>
    </source>
</evidence>
<evidence type="ECO:0000313" key="11">
    <source>
        <dbReference type="Proteomes" id="UP000006548"/>
    </source>
</evidence>
<evidence type="ECO:0000256" key="5">
    <source>
        <dbReference type="ARBA" id="ARBA00023212"/>
    </source>
</evidence>
<dbReference type="Proteomes" id="UP000006548">
    <property type="component" value="Chromosome 3"/>
</dbReference>
<evidence type="ECO:0000259" key="8">
    <source>
        <dbReference type="Pfam" id="PF06886"/>
    </source>
</evidence>
<feature type="compositionally biased region" description="Basic and acidic residues" evidence="7">
    <location>
        <begin position="346"/>
        <end position="371"/>
    </location>
</feature>
<evidence type="ECO:0000256" key="7">
    <source>
        <dbReference type="SAM" id="MobiDB-lite"/>
    </source>
</evidence>
<evidence type="ECO:0000313" key="9">
    <source>
        <dbReference type="Araport" id="AT3G23090"/>
    </source>
</evidence>
<protein>
    <submittedName>
        <fullName evidence="10">TPX2 (Targeting protein for Xklp2) protein family</fullName>
    </submittedName>
</protein>
<dbReference type="DNASU" id="821884"/>
<dbReference type="EMBL" id="CP002686">
    <property type="protein sequence ID" value="ANM64990.1"/>
    <property type="molecule type" value="Genomic_DNA"/>
</dbReference>
<evidence type="ECO:0000256" key="4">
    <source>
        <dbReference type="ARBA" id="ARBA00022701"/>
    </source>
</evidence>
<dbReference type="Araport" id="AT3G23090"/>
<evidence type="ECO:0000256" key="3">
    <source>
        <dbReference type="ARBA" id="ARBA00022490"/>
    </source>
</evidence>
<keyword evidence="5" id="KW-0206">Cytoskeleton</keyword>
<comment type="subcellular location">
    <subcellularLocation>
        <location evidence="1">Cytoplasm</location>
        <location evidence="1">Cytoskeleton</location>
    </subcellularLocation>
</comment>
<feature type="coiled-coil region" evidence="6">
    <location>
        <begin position="245"/>
        <end position="272"/>
    </location>
</feature>
<dbReference type="InterPro" id="IPR044806">
    <property type="entry name" value="WVD2/WDL1-4"/>
</dbReference>
<dbReference type="SMR" id="A0A1I9LQY2"/>
<dbReference type="PANTHER" id="PTHR46372">
    <property type="entry name" value="PROTEIN WVD2-LIKE 3"/>
    <property type="match status" value="1"/>
</dbReference>
<evidence type="ECO:0000256" key="1">
    <source>
        <dbReference type="ARBA" id="ARBA00004245"/>
    </source>
</evidence>
<dbReference type="ExpressionAtlas" id="A0A1I9LQY2">
    <property type="expression patterns" value="baseline and differential"/>
</dbReference>
<evidence type="ECO:0007829" key="13">
    <source>
        <dbReference type="PeptideAtlas" id="A0A1I9LQY2"/>
    </source>
</evidence>
<feature type="compositionally biased region" description="Polar residues" evidence="7">
    <location>
        <begin position="133"/>
        <end position="145"/>
    </location>
</feature>
<keyword evidence="4" id="KW-0493">Microtubule</keyword>
<dbReference type="AlphaFoldDB" id="A0A1I9LQY2"/>
<gene>
    <name evidence="10 12" type="primary">WDL3</name>
    <name evidence="9 10" type="ordered locus">At3g23090</name>
</gene>
<feature type="compositionally biased region" description="Polar residues" evidence="7">
    <location>
        <begin position="1"/>
        <end position="11"/>
    </location>
</feature>
<feature type="region of interest" description="Disordered" evidence="7">
    <location>
        <begin position="108"/>
        <end position="206"/>
    </location>
</feature>
<dbReference type="GO" id="GO:0005874">
    <property type="term" value="C:microtubule"/>
    <property type="evidence" value="ECO:0007669"/>
    <property type="project" value="UniProtKB-KW"/>
</dbReference>
<dbReference type="TAIR" id="AT3G23090">
    <property type="gene designation" value="WDL3"/>
</dbReference>
<reference evidence="11" key="2">
    <citation type="journal article" date="2017" name="Plant J.">
        <title>Araport11: a complete reannotation of the Arabidopsis thaliana reference genome.</title>
        <authorList>
            <person name="Cheng C.Y."/>
            <person name="Krishnakumar V."/>
            <person name="Chan A.P."/>
            <person name="Thibaud-Nissen F."/>
            <person name="Schobel S."/>
            <person name="Town C.D."/>
        </authorList>
    </citation>
    <scope>GENOME REANNOTATION</scope>
    <source>
        <strain evidence="11">cv. Columbia</strain>
    </source>
</reference>
<reference evidence="10 11" key="1">
    <citation type="journal article" date="2000" name="Nature">
        <title>Sequence and analysis of chromosome 3 of the plant Arabidopsis thaliana.</title>
        <authorList>
            <consortium name="European Union Chromosome 3 Arabidopsis Sequencing Consortium"/>
            <consortium name="Institute for Genomic Research"/>
            <consortium name="Kazusa DNA Research Institute"/>
            <person name="Salanoubat M."/>
            <person name="Lemcke K."/>
            <person name="Rieger M."/>
            <person name="Ansorge W."/>
            <person name="Unseld M."/>
            <person name="Fartmann B."/>
            <person name="Valle G."/>
            <person name="Blocker H."/>
            <person name="Perez-Alonso M."/>
            <person name="Obermaier B."/>
            <person name="Delseny M."/>
            <person name="Boutry M."/>
            <person name="Grivell L.A."/>
            <person name="Mache R."/>
            <person name="Puigdomenech P."/>
            <person name="De Simone V."/>
            <person name="Choisne N."/>
            <person name="Artiguenave F."/>
            <person name="Robert C."/>
            <person name="Brottier P."/>
            <person name="Wincker P."/>
            <person name="Cattolico L."/>
            <person name="Weissenbach J."/>
            <person name="Saurin W."/>
            <person name="Quetier F."/>
            <person name="Schafer M."/>
            <person name="Muller-Auer S."/>
            <person name="Gabel C."/>
            <person name="Fuchs M."/>
            <person name="Benes V."/>
            <person name="Wurmbach E."/>
            <person name="Drzonek H."/>
            <person name="Erfle H."/>
            <person name="Jordan N."/>
            <person name="Bangert S."/>
            <person name="Wiedelmann R."/>
            <person name="Kranz H."/>
            <person name="Voss H."/>
            <person name="Holland R."/>
            <person name="Brandt P."/>
            <person name="Nyakatura G."/>
            <person name="Vezzi A."/>
            <person name="D'Angelo M."/>
            <person name="Pallavicini A."/>
            <person name="Toppo S."/>
            <person name="Simionati B."/>
            <person name="Conrad A."/>
            <person name="Hornischer K."/>
            <person name="Kauer G."/>
            <person name="Lohnert T.H."/>
            <person name="Nordsiek G."/>
            <person name="Reichelt J."/>
            <person name="Scharfe M."/>
            <person name="Schon O."/>
            <person name="Bargues M."/>
            <person name="Terol J."/>
            <person name="Climent J."/>
            <person name="Navarro P."/>
            <person name="Collado C."/>
            <person name="Perez-Perez A."/>
            <person name="Ottenwalder B."/>
            <person name="Duchemin D."/>
            <person name="Cooke R."/>
            <person name="Laudie M."/>
            <person name="Berger-Llauro C."/>
            <person name="Purnelle B."/>
            <person name="Masuy D."/>
            <person name="de Haan M."/>
            <person name="Maarse A.C."/>
            <person name="Alcaraz J.P."/>
            <person name="Cottet A."/>
            <person name="Casacuberta E."/>
            <person name="Monfort A."/>
            <person name="Argiriou A."/>
            <person name="flores M."/>
            <person name="Liguori R."/>
            <person name="Vitale D."/>
            <person name="Mannhaupt G."/>
            <person name="Haase D."/>
            <person name="Schoof H."/>
            <person name="Rudd S."/>
            <person name="Zaccaria P."/>
            <person name="Mewes H.W."/>
            <person name="Mayer K.F."/>
            <person name="Kaul S."/>
            <person name="Town C.D."/>
            <person name="Koo H.L."/>
            <person name="Tallon L.J."/>
            <person name="Jenkins J."/>
            <person name="Rooney T."/>
            <person name="Rizzo M."/>
            <person name="Walts A."/>
            <person name="Utterback T."/>
            <person name="Fujii C.Y."/>
            <person name="Shea T.P."/>
            <person name="Creasy T.H."/>
            <person name="Haas B."/>
            <person name="Maiti R."/>
            <person name="Wu D."/>
            <person name="Peterson J."/>
            <person name="Van Aken S."/>
            <person name="Pai G."/>
            <person name="Militscher J."/>
            <person name="Sellers P."/>
            <person name="Gill J.E."/>
            <person name="Feldblyum T.V."/>
            <person name="Preuss D."/>
            <person name="Lin X."/>
            <person name="Nierman W.C."/>
            <person name="Salzberg S.L."/>
            <person name="White O."/>
            <person name="Venter J.C."/>
            <person name="Fraser C.M."/>
            <person name="Kaneko T."/>
            <person name="Nakamura Y."/>
            <person name="Sato S."/>
            <person name="Kato T."/>
            <person name="Asamizu E."/>
            <person name="Sasamoto S."/>
            <person name="Kimura T."/>
            <person name="Idesawa K."/>
            <person name="Kawashima K."/>
            <person name="Kishida Y."/>
            <person name="Kiyokawa C."/>
            <person name="Kohara M."/>
            <person name="Matsumoto M."/>
            <person name="Matsuno A."/>
            <person name="Muraki A."/>
            <person name="Nakayama S."/>
            <person name="Nakazaki N."/>
            <person name="Shinpo S."/>
            <person name="Takeuchi C."/>
            <person name="Wada T."/>
            <person name="Watanabe A."/>
            <person name="Yamada M."/>
            <person name="Yasuda M."/>
            <person name="Tabata S."/>
        </authorList>
    </citation>
    <scope>NUCLEOTIDE SEQUENCE [LARGE SCALE GENOMIC DNA]</scope>
    <source>
        <strain evidence="11">cv. Columbia</strain>
    </source>
</reference>
<dbReference type="RefSeq" id="NP_001326990.1">
    <property type="nucleotide sequence ID" value="NM_001338614.1"/>
</dbReference>
<dbReference type="PANTHER" id="PTHR46372:SF2">
    <property type="entry name" value="PROTEIN WVD2-LIKE 3"/>
    <property type="match status" value="1"/>
</dbReference>
<evidence type="ECO:0000313" key="12">
    <source>
        <dbReference type="TAIR" id="AT3G23090"/>
    </source>
</evidence>
<dbReference type="GO" id="GO:0000226">
    <property type="term" value="P:microtubule cytoskeleton organization"/>
    <property type="evidence" value="ECO:0007669"/>
    <property type="project" value="InterPro"/>
</dbReference>
<feature type="compositionally biased region" description="Basic and acidic residues" evidence="7">
    <location>
        <begin position="110"/>
        <end position="120"/>
    </location>
</feature>
<name>A0A1I9LQY2_ARATH</name>
<evidence type="ECO:0000256" key="6">
    <source>
        <dbReference type="SAM" id="Coils"/>
    </source>
</evidence>
<dbReference type="InterPro" id="IPR027329">
    <property type="entry name" value="TPX2_C"/>
</dbReference>
<dbReference type="Pfam" id="PF06886">
    <property type="entry name" value="TPX2"/>
    <property type="match status" value="1"/>
</dbReference>
<dbReference type="ProteomicsDB" id="205513"/>
<sequence>MTIVSSFSQQHNTRRRERENKKKKERLHILWSVTRKMDICMDKEPDGVVVYANGDSCNPNQENVSEPLLDSVSRDDANVHTELRYGEENIEVNEYDVKECTSEIPVGKPIGDDFESKDVTKSSLHAKHASKSGRGNNKTRNTVPQPFSLATEKRASSTRSFTSESLESAGLKKFPDGHSKVQSQATKVPRKPLQPKNKKLSDEEDSCSVASYATSGAKSAKSRTVVTAAPSFRSTERAEKRKEFYTKLEEKHQAMEAEKTQSEARNKEATEAALRQLRKSLRFKANPMPKFYHEGPPPKVELKKVTHKPLPTRAKSPKLGRRNPKEGNRAKGASRRHETRKTLVISKEDHDDETTRNADQINHKEMNRNLEPETAFAC</sequence>
<dbReference type="GO" id="GO:0008017">
    <property type="term" value="F:microtubule binding"/>
    <property type="evidence" value="ECO:0007669"/>
    <property type="project" value="InterPro"/>
</dbReference>
<proteinExistence type="evidence at protein level"/>
<evidence type="ECO:0000313" key="10">
    <source>
        <dbReference type="EMBL" id="ANM64990.1"/>
    </source>
</evidence>
<feature type="region of interest" description="Disordered" evidence="7">
    <location>
        <begin position="284"/>
        <end position="378"/>
    </location>
</feature>
<feature type="compositionally biased region" description="Polar residues" evidence="7">
    <location>
        <begin position="157"/>
        <end position="166"/>
    </location>
</feature>
<accession>A0A1I9LQY2</accession>
<feature type="region of interest" description="Disordered" evidence="7">
    <location>
        <begin position="1"/>
        <end position="21"/>
    </location>
</feature>
<feature type="domain" description="TPX2 C-terminal" evidence="8">
    <location>
        <begin position="231"/>
        <end position="303"/>
    </location>
</feature>
<evidence type="ECO:0007829" key="14">
    <source>
        <dbReference type="ProteomicsDB" id="A0A1I9LQY2"/>
    </source>
</evidence>
<dbReference type="GeneID" id="821884"/>
<keyword evidence="3" id="KW-0963">Cytoplasm</keyword>
<comment type="similarity">
    <text evidence="2">Belongs to the TPX2 family.</text>
</comment>
<organism evidence="10 11">
    <name type="scientific">Arabidopsis thaliana</name>
    <name type="common">Mouse-ear cress</name>
    <dbReference type="NCBI Taxonomy" id="3702"/>
    <lineage>
        <taxon>Eukaryota</taxon>
        <taxon>Viridiplantae</taxon>
        <taxon>Streptophyta</taxon>
        <taxon>Embryophyta</taxon>
        <taxon>Tracheophyta</taxon>
        <taxon>Spermatophyta</taxon>
        <taxon>Magnoliopsida</taxon>
        <taxon>eudicotyledons</taxon>
        <taxon>Gunneridae</taxon>
        <taxon>Pentapetalae</taxon>
        <taxon>rosids</taxon>
        <taxon>malvids</taxon>
        <taxon>Brassicales</taxon>
        <taxon>Brassicaceae</taxon>
        <taxon>Camelineae</taxon>
        <taxon>Arabidopsis</taxon>
    </lineage>
</organism>